<reference evidence="3" key="1">
    <citation type="submission" date="2024-07" db="EMBL/GenBank/DDBJ databases">
        <title>Two chromosome-level genome assemblies of Korean endemic species Abeliophyllum distichum and Forsythia ovata (Oleaceae).</title>
        <authorList>
            <person name="Jang H."/>
        </authorList>
    </citation>
    <scope>NUCLEOTIDE SEQUENCE [LARGE SCALE GENOMIC DNA]</scope>
</reference>
<feature type="transmembrane region" description="Helical" evidence="1">
    <location>
        <begin position="41"/>
        <end position="60"/>
    </location>
</feature>
<evidence type="ECO:0000313" key="3">
    <source>
        <dbReference type="Proteomes" id="UP001604277"/>
    </source>
</evidence>
<proteinExistence type="predicted"/>
<sequence length="102" mass="10845">MLGQHSDLGSRCSGGVLGLRTRCSGNTGGALDLVHRCPGNTLASGLSTLAWVFWAVFWPYSWLSLGLSSIGSSLFTMIQLLPFVLLIFGSDGLIMDILPSID</sequence>
<evidence type="ECO:0000313" key="2">
    <source>
        <dbReference type="EMBL" id="KAL2528030.1"/>
    </source>
</evidence>
<keyword evidence="1" id="KW-0472">Membrane</keyword>
<accession>A0ABD1USI8</accession>
<evidence type="ECO:0000256" key="1">
    <source>
        <dbReference type="SAM" id="Phobius"/>
    </source>
</evidence>
<dbReference type="EMBL" id="JBFOLJ010000006">
    <property type="protein sequence ID" value="KAL2528030.1"/>
    <property type="molecule type" value="Genomic_DNA"/>
</dbReference>
<dbReference type="AlphaFoldDB" id="A0ABD1USI8"/>
<keyword evidence="3" id="KW-1185">Reference proteome</keyword>
<feature type="transmembrane region" description="Helical" evidence="1">
    <location>
        <begin position="66"/>
        <end position="88"/>
    </location>
</feature>
<organism evidence="2 3">
    <name type="scientific">Forsythia ovata</name>
    <dbReference type="NCBI Taxonomy" id="205694"/>
    <lineage>
        <taxon>Eukaryota</taxon>
        <taxon>Viridiplantae</taxon>
        <taxon>Streptophyta</taxon>
        <taxon>Embryophyta</taxon>
        <taxon>Tracheophyta</taxon>
        <taxon>Spermatophyta</taxon>
        <taxon>Magnoliopsida</taxon>
        <taxon>eudicotyledons</taxon>
        <taxon>Gunneridae</taxon>
        <taxon>Pentapetalae</taxon>
        <taxon>asterids</taxon>
        <taxon>lamiids</taxon>
        <taxon>Lamiales</taxon>
        <taxon>Oleaceae</taxon>
        <taxon>Forsythieae</taxon>
        <taxon>Forsythia</taxon>
    </lineage>
</organism>
<keyword evidence="1" id="KW-0812">Transmembrane</keyword>
<gene>
    <name evidence="2" type="ORF">Fot_20631</name>
</gene>
<keyword evidence="1" id="KW-1133">Transmembrane helix</keyword>
<comment type="caution">
    <text evidence="2">The sequence shown here is derived from an EMBL/GenBank/DDBJ whole genome shotgun (WGS) entry which is preliminary data.</text>
</comment>
<dbReference type="Proteomes" id="UP001604277">
    <property type="component" value="Unassembled WGS sequence"/>
</dbReference>
<protein>
    <submittedName>
        <fullName evidence="2">Uncharacterized protein</fullName>
    </submittedName>
</protein>
<name>A0ABD1USI8_9LAMI</name>